<reference evidence="1 2" key="1">
    <citation type="submission" date="2020-08" db="EMBL/GenBank/DDBJ databases">
        <title>Studying the diversity of plant-associated saprophytic bacteria and their role in host health and plant-pathogen interactions.</title>
        <authorList>
            <person name="Potnis N."/>
        </authorList>
    </citation>
    <scope>NUCLEOTIDE SEQUENCE [LARGE SCALE GENOMIC DNA]</scope>
    <source>
        <strain evidence="1 2">CFBP 7922</strain>
    </source>
</reference>
<evidence type="ECO:0000313" key="2">
    <source>
        <dbReference type="Proteomes" id="UP000576603"/>
    </source>
</evidence>
<proteinExistence type="predicted"/>
<protein>
    <submittedName>
        <fullName evidence="1">Uncharacterized protein</fullName>
    </submittedName>
</protein>
<evidence type="ECO:0000313" key="1">
    <source>
        <dbReference type="EMBL" id="MBB4722678.1"/>
    </source>
</evidence>
<name>A0AAW3U0D8_XANEU</name>
<organism evidence="1 2">
    <name type="scientific">Xanthomonas euvesicatoria</name>
    <dbReference type="NCBI Taxonomy" id="456327"/>
    <lineage>
        <taxon>Bacteria</taxon>
        <taxon>Pseudomonadati</taxon>
        <taxon>Pseudomonadota</taxon>
        <taxon>Gammaproteobacteria</taxon>
        <taxon>Lysobacterales</taxon>
        <taxon>Lysobacteraceae</taxon>
        <taxon>Xanthomonas</taxon>
    </lineage>
</organism>
<dbReference type="EMBL" id="JACHNL010000002">
    <property type="protein sequence ID" value="MBB4722678.1"/>
    <property type="molecule type" value="Genomic_DNA"/>
</dbReference>
<gene>
    <name evidence="1" type="ORF">FHY32_000996</name>
</gene>
<dbReference type="Proteomes" id="UP000576603">
    <property type="component" value="Unassembled WGS sequence"/>
</dbReference>
<comment type="caution">
    <text evidence="1">The sequence shown here is derived from an EMBL/GenBank/DDBJ whole genome shotgun (WGS) entry which is preliminary data.</text>
</comment>
<dbReference type="AlphaFoldDB" id="A0AAW3U0D8"/>
<accession>A0AAW3U0D8</accession>
<sequence>MLNLFSGGLMRSWRGMALRIPTAIAEGPLCATPHEALMHARLGRLADLVKALSVQAKIPC</sequence>